<dbReference type="Pfam" id="PF13671">
    <property type="entry name" value="AAA_33"/>
    <property type="match status" value="1"/>
</dbReference>
<evidence type="ECO:0000256" key="1">
    <source>
        <dbReference type="SAM" id="MobiDB-lite"/>
    </source>
</evidence>
<feature type="compositionally biased region" description="Low complexity" evidence="1">
    <location>
        <begin position="352"/>
        <end position="363"/>
    </location>
</feature>
<feature type="compositionally biased region" description="Basic and acidic residues" evidence="1">
    <location>
        <begin position="1"/>
        <end position="12"/>
    </location>
</feature>
<organism evidence="2 3">
    <name type="scientific">Gekko japonicus</name>
    <name type="common">Schlegel's Japanese gecko</name>
    <dbReference type="NCBI Taxonomy" id="146911"/>
    <lineage>
        <taxon>Eukaryota</taxon>
        <taxon>Metazoa</taxon>
        <taxon>Chordata</taxon>
        <taxon>Craniata</taxon>
        <taxon>Vertebrata</taxon>
        <taxon>Euteleostomi</taxon>
        <taxon>Lepidosauria</taxon>
        <taxon>Squamata</taxon>
        <taxon>Bifurcata</taxon>
        <taxon>Gekkota</taxon>
        <taxon>Gekkonidae</taxon>
        <taxon>Gekkoninae</taxon>
        <taxon>Gekko</taxon>
    </lineage>
</organism>
<feature type="compositionally biased region" description="Polar residues" evidence="1">
    <location>
        <begin position="370"/>
        <end position="380"/>
    </location>
</feature>
<gene>
    <name evidence="3" type="primary">N4BP2L2</name>
</gene>
<dbReference type="InterPro" id="IPR026302">
    <property type="entry name" value="NEDD4-bd_p2"/>
</dbReference>
<feature type="compositionally biased region" description="Basic residues" evidence="1">
    <location>
        <begin position="613"/>
        <end position="634"/>
    </location>
</feature>
<dbReference type="RefSeq" id="XP_015279685.1">
    <property type="nucleotide sequence ID" value="XM_015424199.1"/>
</dbReference>
<dbReference type="Gene3D" id="3.40.50.300">
    <property type="entry name" value="P-loop containing nucleotide triphosphate hydrolases"/>
    <property type="match status" value="1"/>
</dbReference>
<name>A0ABM1L148_GEKJA</name>
<dbReference type="Proteomes" id="UP000694871">
    <property type="component" value="Unplaced"/>
</dbReference>
<dbReference type="PANTHER" id="PTHR13308">
    <property type="entry name" value="NEDD4-BINDING PROTEIN 2-LIKE 1"/>
    <property type="match status" value="1"/>
</dbReference>
<dbReference type="PANTHER" id="PTHR13308:SF23">
    <property type="entry name" value="NEDD4-BINDING PROTEIN 2-LIKE 2"/>
    <property type="match status" value="1"/>
</dbReference>
<feature type="compositionally biased region" description="Basic and acidic residues" evidence="1">
    <location>
        <begin position="757"/>
        <end position="770"/>
    </location>
</feature>
<feature type="region of interest" description="Disordered" evidence="1">
    <location>
        <begin position="595"/>
        <end position="672"/>
    </location>
</feature>
<sequence length="781" mass="88593">MLHAESKSRCLESQDGSAVEPCSKKMKSTEEPYGKSYDGLQSLYEEVHVKKTHSGFIPLSLFDDEDGVDETTRGLVPSKEVFLGIKPVTCKPSNAVNNTEITGYKYAFSGKNTAVVNNRENNESLEKYKNEGNTELYSTSKAFIGPIYKIEVVQQTKEKKNYKYRNHQKVPKAMRGGSSKKEMAPKRSLPSDIPKIEDELSQFYSEIHQLESDENILDKAGKDFHKQPVEYNKWNQIECISSQDLSYSKTTSSCDGGQCFYGEPSDRRICSEQNPYNGQMGHRTGNGQSFGSERNAWEAEKPCNKQAGSRFWNDSVPPFNPGWQQTPPFIIPYGPPPPQFIRNFNFQEPVPSSHHSNNFSSSNVGPFENTHINMSCSPSDKNSDRTSHSGTPSIQTIQNGYSVQERYIGNGFYETATCWKDAQQTEGSSSVSEQFLEGSLCESQKQLLILRGLPGSGKTTLSRILLGHSHDGIVFSTDDYFCQQDGWSYDVGQLGAAHDWNQKRAKQAMDQGRSPIIIDNTNTQAWEMKPYVEAALEKCYRVEFHEPDTWWKFNPEELEKKNKHGVSREKIIQMLERYEYQISIPVVMNSVLPFHKTSQRPPPQRRQRETVVKKKHKLHKMKQRRKRKRNRKMKGAAVKIVEKKPDPQTPSDKDWSQSGEEDSEDNRKSASIDESLKELIADGEVDSANESSLKCSELQKGSFCVSDTLLPDDYVVPLDWTISKEIYLRWKASVEKNQKKNRSKGYDALPAGGAALEDSKEVDGQEKQESSDANPQMHLFQ</sequence>
<dbReference type="InterPro" id="IPR027417">
    <property type="entry name" value="P-loop_NTPase"/>
</dbReference>
<accession>A0ABM1L148</accession>
<protein>
    <submittedName>
        <fullName evidence="3">NEDD4-binding protein 2-like 2</fullName>
    </submittedName>
</protein>
<feature type="region of interest" description="Disordered" evidence="1">
    <location>
        <begin position="172"/>
        <end position="192"/>
    </location>
</feature>
<reference evidence="3" key="1">
    <citation type="submission" date="2025-08" db="UniProtKB">
        <authorList>
            <consortium name="RefSeq"/>
        </authorList>
    </citation>
    <scope>IDENTIFICATION</scope>
</reference>
<feature type="compositionally biased region" description="Basic and acidic residues" evidence="1">
    <location>
        <begin position="640"/>
        <end position="655"/>
    </location>
</feature>
<dbReference type="GeneID" id="107121300"/>
<dbReference type="SUPFAM" id="SSF52540">
    <property type="entry name" value="P-loop containing nucleoside triphosphate hydrolases"/>
    <property type="match status" value="1"/>
</dbReference>
<feature type="region of interest" description="Disordered" evidence="1">
    <location>
        <begin position="1"/>
        <end position="33"/>
    </location>
</feature>
<evidence type="ECO:0000313" key="2">
    <source>
        <dbReference type="Proteomes" id="UP000694871"/>
    </source>
</evidence>
<feature type="region of interest" description="Disordered" evidence="1">
    <location>
        <begin position="342"/>
        <end position="396"/>
    </location>
</feature>
<evidence type="ECO:0000313" key="3">
    <source>
        <dbReference type="RefSeq" id="XP_015279685.1"/>
    </source>
</evidence>
<keyword evidence="2" id="KW-1185">Reference proteome</keyword>
<proteinExistence type="predicted"/>
<feature type="region of interest" description="Disordered" evidence="1">
    <location>
        <begin position="737"/>
        <end position="781"/>
    </location>
</feature>